<evidence type="ECO:0000256" key="1">
    <source>
        <dbReference type="SAM" id="Coils"/>
    </source>
</evidence>
<dbReference type="EMBL" id="BLAX01000001">
    <property type="protein sequence ID" value="GET35032.1"/>
    <property type="molecule type" value="Genomic_DNA"/>
</dbReference>
<dbReference type="AlphaFoldDB" id="A0A5M4B4F0"/>
<reference evidence="3 4" key="1">
    <citation type="submission" date="2019-10" db="EMBL/GenBank/DDBJ databases">
        <title>Prolixibacter strains distinguished by the presence of nitrate reductase genes were adept at nitrate-dependent anaerobic corrosion of metallic iron and carbon steel.</title>
        <authorList>
            <person name="Iino T."/>
            <person name="Shono N."/>
            <person name="Ito K."/>
            <person name="Nakamura R."/>
            <person name="Sueoka K."/>
            <person name="Harayama S."/>
            <person name="Ohkuma M."/>
        </authorList>
    </citation>
    <scope>NUCLEOTIDE SEQUENCE [LARGE SCALE GENOMIC DNA]</scope>
    <source>
        <strain evidence="3 4">JCM 13498</strain>
    </source>
</reference>
<name>A0A5M4B4F0_9BACT</name>
<feature type="coiled-coil region" evidence="1">
    <location>
        <begin position="202"/>
        <end position="240"/>
    </location>
</feature>
<evidence type="ECO:0000313" key="3">
    <source>
        <dbReference type="EMBL" id="GET35032.1"/>
    </source>
</evidence>
<keyword evidence="2" id="KW-0472">Membrane</keyword>
<dbReference type="Proteomes" id="UP000391834">
    <property type="component" value="Unassembled WGS sequence"/>
</dbReference>
<accession>A0A5M4B4F0</accession>
<keyword evidence="2" id="KW-1133">Transmembrane helix</keyword>
<protein>
    <submittedName>
        <fullName evidence="3">Uncharacterized protein</fullName>
    </submittedName>
</protein>
<evidence type="ECO:0000256" key="2">
    <source>
        <dbReference type="SAM" id="Phobius"/>
    </source>
</evidence>
<keyword evidence="1" id="KW-0175">Coiled coil</keyword>
<proteinExistence type="predicted"/>
<feature type="transmembrane region" description="Helical" evidence="2">
    <location>
        <begin position="170"/>
        <end position="191"/>
    </location>
</feature>
<gene>
    <name evidence="3" type="ORF">PbJCM13498_38950</name>
</gene>
<dbReference type="OrthoDB" id="9908254at2"/>
<keyword evidence="4" id="KW-1185">Reference proteome</keyword>
<organism evidence="3 4">
    <name type="scientific">Prolixibacter bellariivorans</name>
    <dbReference type="NCBI Taxonomy" id="314319"/>
    <lineage>
        <taxon>Bacteria</taxon>
        <taxon>Pseudomonadati</taxon>
        <taxon>Bacteroidota</taxon>
        <taxon>Bacteroidia</taxon>
        <taxon>Marinilabiliales</taxon>
        <taxon>Prolixibacteraceae</taxon>
        <taxon>Prolixibacter</taxon>
    </lineage>
</organism>
<keyword evidence="2" id="KW-0812">Transmembrane</keyword>
<sequence>MRLLNKEEKELCKRILEGDGNNNFIGNLLYSKLSGVTISVTRETQEVKVLIDRKSDDPSEVLKNDMPRIKEITVLLLNVVNLIKLLEKENYIMLLQVSSTPSNKTTTFGQGIADSVKTCMEFPDPAISELLIEYVDKEIFVTEEFRQFCANKYISRDEQRFRKQISKTNFALSLTIIALFINTSLSVFPLLTGKEKNRRVQTDSLKLELEQIKSLIENFKKQSNQNAVKLSEELTKLDATRTNYKAKE</sequence>
<comment type="caution">
    <text evidence="3">The sequence shown here is derived from an EMBL/GenBank/DDBJ whole genome shotgun (WGS) entry which is preliminary data.</text>
</comment>
<dbReference type="RefSeq" id="WP_025865935.1">
    <property type="nucleotide sequence ID" value="NZ_BLAX01000001.1"/>
</dbReference>
<evidence type="ECO:0000313" key="4">
    <source>
        <dbReference type="Proteomes" id="UP000391834"/>
    </source>
</evidence>